<gene>
    <name evidence="10" type="ORF">SAMN05421760_10610</name>
</gene>
<evidence type="ECO:0000256" key="3">
    <source>
        <dbReference type="ARBA" id="ARBA00022679"/>
    </source>
</evidence>
<proteinExistence type="predicted"/>
<reference evidence="11" key="1">
    <citation type="submission" date="2017-01" db="EMBL/GenBank/DDBJ databases">
        <authorList>
            <person name="Varghese N."/>
            <person name="Submissions S."/>
        </authorList>
    </citation>
    <scope>NUCLEOTIDE SEQUENCE [LARGE SCALE GENOMIC DNA]</scope>
    <source>
        <strain evidence="11">DSM 22306</strain>
    </source>
</reference>
<dbReference type="PANTHER" id="PTHR48090:SF3">
    <property type="entry name" value="UNDECAPRENYL-PHOSPHATE 4-DEOXY-4-FORMAMIDO-L-ARABINOSE TRANSFERASE"/>
    <property type="match status" value="1"/>
</dbReference>
<evidence type="ECO:0000256" key="8">
    <source>
        <dbReference type="SAM" id="Phobius"/>
    </source>
</evidence>
<protein>
    <submittedName>
        <fullName evidence="10">Glycosyltransferase involved in cell wall bisynthesis</fullName>
    </submittedName>
</protein>
<feature type="transmembrane region" description="Helical" evidence="8">
    <location>
        <begin position="262"/>
        <end position="284"/>
    </location>
</feature>
<dbReference type="PANTHER" id="PTHR48090">
    <property type="entry name" value="UNDECAPRENYL-PHOSPHATE 4-DEOXY-4-FORMAMIDO-L-ARABINOSE TRANSFERASE-RELATED"/>
    <property type="match status" value="1"/>
</dbReference>
<keyword evidence="11" id="KW-1185">Reference proteome</keyword>
<dbReference type="CDD" id="cd04187">
    <property type="entry name" value="DPM1_like_bac"/>
    <property type="match status" value="1"/>
</dbReference>
<keyword evidence="4 8" id="KW-0812">Transmembrane</keyword>
<name>A0A1N7MFL0_9GAMM</name>
<evidence type="ECO:0000313" key="11">
    <source>
        <dbReference type="Proteomes" id="UP000185999"/>
    </source>
</evidence>
<evidence type="ECO:0000256" key="1">
    <source>
        <dbReference type="ARBA" id="ARBA00022475"/>
    </source>
</evidence>
<dbReference type="RefSeq" id="WP_054341877.1">
    <property type="nucleotide sequence ID" value="NZ_FTOE01000006.1"/>
</dbReference>
<accession>A0A1N7MFL0</accession>
<evidence type="ECO:0000313" key="10">
    <source>
        <dbReference type="EMBL" id="SIS84822.1"/>
    </source>
</evidence>
<evidence type="ECO:0000259" key="9">
    <source>
        <dbReference type="Pfam" id="PF00535"/>
    </source>
</evidence>
<keyword evidence="7 8" id="KW-0472">Membrane</keyword>
<dbReference type="InterPro" id="IPR001173">
    <property type="entry name" value="Glyco_trans_2-like"/>
</dbReference>
<dbReference type="SUPFAM" id="SSF53448">
    <property type="entry name" value="Nucleotide-diphospho-sugar transferases"/>
    <property type="match status" value="1"/>
</dbReference>
<dbReference type="EMBL" id="FTOE01000006">
    <property type="protein sequence ID" value="SIS84822.1"/>
    <property type="molecule type" value="Genomic_DNA"/>
</dbReference>
<dbReference type="Pfam" id="PF00535">
    <property type="entry name" value="Glycos_transf_2"/>
    <property type="match status" value="1"/>
</dbReference>
<dbReference type="InterPro" id="IPR029044">
    <property type="entry name" value="Nucleotide-diphossugar_trans"/>
</dbReference>
<keyword evidence="5" id="KW-0448">Lipopolysaccharide biosynthesis</keyword>
<keyword evidence="2" id="KW-0328">Glycosyltransferase</keyword>
<evidence type="ECO:0000256" key="5">
    <source>
        <dbReference type="ARBA" id="ARBA00022985"/>
    </source>
</evidence>
<evidence type="ECO:0000256" key="2">
    <source>
        <dbReference type="ARBA" id="ARBA00022676"/>
    </source>
</evidence>
<evidence type="ECO:0000256" key="4">
    <source>
        <dbReference type="ARBA" id="ARBA00022692"/>
    </source>
</evidence>
<dbReference type="OrthoDB" id="9811884at2"/>
<dbReference type="InterPro" id="IPR050256">
    <property type="entry name" value="Glycosyltransferase_2"/>
</dbReference>
<dbReference type="GO" id="GO:0099621">
    <property type="term" value="F:undecaprenyl-phosphate 4-deoxy-4-formamido-L-arabinose transferase activity"/>
    <property type="evidence" value="ECO:0007669"/>
    <property type="project" value="TreeGrafter"/>
</dbReference>
<dbReference type="GO" id="GO:0005886">
    <property type="term" value="C:plasma membrane"/>
    <property type="evidence" value="ECO:0007669"/>
    <property type="project" value="TreeGrafter"/>
</dbReference>
<evidence type="ECO:0000256" key="7">
    <source>
        <dbReference type="ARBA" id="ARBA00023136"/>
    </source>
</evidence>
<keyword evidence="1" id="KW-1003">Cell membrane</keyword>
<dbReference type="AlphaFoldDB" id="A0A1N7MFL0"/>
<dbReference type="GO" id="GO:0009103">
    <property type="term" value="P:lipopolysaccharide biosynthetic process"/>
    <property type="evidence" value="ECO:0007669"/>
    <property type="project" value="UniProtKB-KW"/>
</dbReference>
<keyword evidence="3 10" id="KW-0808">Transferase</keyword>
<dbReference type="Gene3D" id="3.90.550.10">
    <property type="entry name" value="Spore Coat Polysaccharide Biosynthesis Protein SpsA, Chain A"/>
    <property type="match status" value="1"/>
</dbReference>
<sequence>MIDVIDTPENTSTAETAAVIANPCNQSLSIVVPFYNEEENINPFMEEVHAALKDYPGQWELIAVNDGSNDGTTQALDKAVAEYGNHVYAIHFARNFGQTAAMQAGIDAARGDLIATLDGDLQNDPADIPKLIIALEERNLDMISGWRKDRQDGAINRKLPSRIANWLIRRYTGVYVNDYGCSLKVYRSWVIKQVHLIGEMHRFIPAWVACVTSPDRISDMPVNHRARQFGTSKYGISRTIRVILDLLAVFFFMRFSNRPGHFFGSIGLFLGTIGGLILTYLFSLKIFMGEDIGNRPLLFTGILFVMTSAQLITTGVLAEILTRSTAHAKMPVRPSANQPTQRGWCE</sequence>
<keyword evidence="6 8" id="KW-1133">Transmembrane helix</keyword>
<organism evidence="10 11">
    <name type="scientific">Neptunomonas antarctica</name>
    <dbReference type="NCBI Taxonomy" id="619304"/>
    <lineage>
        <taxon>Bacteria</taxon>
        <taxon>Pseudomonadati</taxon>
        <taxon>Pseudomonadota</taxon>
        <taxon>Gammaproteobacteria</taxon>
        <taxon>Oceanospirillales</taxon>
        <taxon>Oceanospirillaceae</taxon>
        <taxon>Neptunomonas</taxon>
    </lineage>
</organism>
<feature type="transmembrane region" description="Helical" evidence="8">
    <location>
        <begin position="296"/>
        <end position="321"/>
    </location>
</feature>
<evidence type="ECO:0000256" key="6">
    <source>
        <dbReference type="ARBA" id="ARBA00022989"/>
    </source>
</evidence>
<dbReference type="Proteomes" id="UP000185999">
    <property type="component" value="Unassembled WGS sequence"/>
</dbReference>
<dbReference type="STRING" id="619304.SAMN05421760_10610"/>
<feature type="domain" description="Glycosyltransferase 2-like" evidence="9">
    <location>
        <begin position="29"/>
        <end position="177"/>
    </location>
</feature>